<comment type="caution">
    <text evidence="6">The sequence shown here is derived from an EMBL/GenBank/DDBJ whole genome shotgun (WGS) entry which is preliminary data.</text>
</comment>
<evidence type="ECO:0000256" key="2">
    <source>
        <dbReference type="ARBA" id="ARBA00006484"/>
    </source>
</evidence>
<sequence>MKYAIVTGSSKGLGESIAKLFLESGVNVVGLSRSTSDRLSVIAKENNTTFKQIPCDLGKIESLEQICQEVTDTVFTEDTTTIYLVNNAGVIEPVKQSIHIQPDELVGHVNVNTIAPMVLTNYLLNKATEKDVPLISVIITSGAAESPMYGWSAYCTTKASMNMYTRTVALEQEELKTDNKIIAFSPGVMDTGMQEKIRSSSKSEFVELDTFKGYKENNLLKDTELVGGVLIDILLDDDIQNGKIYYVKNYL</sequence>
<dbReference type="Gene3D" id="3.40.50.720">
    <property type="entry name" value="NAD(P)-binding Rossmann-like Domain"/>
    <property type="match status" value="1"/>
</dbReference>
<evidence type="ECO:0000256" key="3">
    <source>
        <dbReference type="ARBA" id="ARBA00022490"/>
    </source>
</evidence>
<dbReference type="PROSITE" id="PS00061">
    <property type="entry name" value="ADH_SHORT"/>
    <property type="match status" value="1"/>
</dbReference>
<dbReference type="Proteomes" id="UP001595772">
    <property type="component" value="Unassembled WGS sequence"/>
</dbReference>
<accession>A0ABV8GXI0</accession>
<dbReference type="InterPro" id="IPR002347">
    <property type="entry name" value="SDR_fam"/>
</dbReference>
<dbReference type="NCBIfam" id="NF005381">
    <property type="entry name" value="PRK06924.1"/>
    <property type="match status" value="1"/>
</dbReference>
<evidence type="ECO:0000313" key="7">
    <source>
        <dbReference type="Proteomes" id="UP001595772"/>
    </source>
</evidence>
<evidence type="ECO:0000313" key="6">
    <source>
        <dbReference type="EMBL" id="MFC4024559.1"/>
    </source>
</evidence>
<dbReference type="Pfam" id="PF00106">
    <property type="entry name" value="adh_short"/>
    <property type="match status" value="1"/>
</dbReference>
<dbReference type="EC" id="1.1.1.320" evidence="6"/>
<evidence type="ECO:0000256" key="1">
    <source>
        <dbReference type="ARBA" id="ARBA00004496"/>
    </source>
</evidence>
<dbReference type="InterPro" id="IPR051721">
    <property type="entry name" value="Biopterin_syn/organic_redct"/>
</dbReference>
<keyword evidence="5 6" id="KW-0560">Oxidoreductase</keyword>
<name>A0ABV8GXI0_9BACI</name>
<dbReference type="PRINTS" id="PR00081">
    <property type="entry name" value="GDHRDH"/>
</dbReference>
<evidence type="ECO:0000256" key="4">
    <source>
        <dbReference type="ARBA" id="ARBA00022857"/>
    </source>
</evidence>
<reference evidence="7" key="1">
    <citation type="journal article" date="2019" name="Int. J. Syst. Evol. Microbiol.">
        <title>The Global Catalogue of Microorganisms (GCM) 10K type strain sequencing project: providing services to taxonomists for standard genome sequencing and annotation.</title>
        <authorList>
            <consortium name="The Broad Institute Genomics Platform"/>
            <consortium name="The Broad Institute Genome Sequencing Center for Infectious Disease"/>
            <person name="Wu L."/>
            <person name="Ma J."/>
        </authorList>
    </citation>
    <scope>NUCLEOTIDE SEQUENCE [LARGE SCALE GENOMIC DNA]</scope>
    <source>
        <strain evidence="7">IBRC-M 10703</strain>
    </source>
</reference>
<keyword evidence="4" id="KW-0521">NADP</keyword>
<keyword evidence="7" id="KW-1185">Reference proteome</keyword>
<dbReference type="InterPro" id="IPR036291">
    <property type="entry name" value="NAD(P)-bd_dom_sf"/>
</dbReference>
<comment type="similarity">
    <text evidence="2">Belongs to the short-chain dehydrogenases/reductases (SDR) family.</text>
</comment>
<dbReference type="GO" id="GO:0016491">
    <property type="term" value="F:oxidoreductase activity"/>
    <property type="evidence" value="ECO:0007669"/>
    <property type="project" value="UniProtKB-KW"/>
</dbReference>
<dbReference type="PANTHER" id="PTHR44085:SF2">
    <property type="entry name" value="SEPIAPTERIN REDUCTASE"/>
    <property type="match status" value="1"/>
</dbReference>
<gene>
    <name evidence="6" type="ORF">ACFOUV_12200</name>
</gene>
<dbReference type="PANTHER" id="PTHR44085">
    <property type="entry name" value="SEPIAPTERIN REDUCTASE"/>
    <property type="match status" value="1"/>
</dbReference>
<dbReference type="RefSeq" id="WP_379497048.1">
    <property type="nucleotide sequence ID" value="NZ_JBHSAO010000008.1"/>
</dbReference>
<keyword evidence="3" id="KW-0963">Cytoplasm</keyword>
<comment type="subcellular location">
    <subcellularLocation>
        <location evidence="1">Cytoplasm</location>
    </subcellularLocation>
</comment>
<dbReference type="InterPro" id="IPR020904">
    <property type="entry name" value="Sc_DH/Rdtase_CS"/>
</dbReference>
<protein>
    <submittedName>
        <fullName evidence="6">(S)-benzoin forming benzil reductase</fullName>
        <ecNumber evidence="6">1.1.1.320</ecNumber>
    </submittedName>
</protein>
<proteinExistence type="inferred from homology"/>
<organism evidence="6 7">
    <name type="scientific">Oceanobacillus longus</name>
    <dbReference type="NCBI Taxonomy" id="930120"/>
    <lineage>
        <taxon>Bacteria</taxon>
        <taxon>Bacillati</taxon>
        <taxon>Bacillota</taxon>
        <taxon>Bacilli</taxon>
        <taxon>Bacillales</taxon>
        <taxon>Bacillaceae</taxon>
        <taxon>Oceanobacillus</taxon>
    </lineage>
</organism>
<evidence type="ECO:0000256" key="5">
    <source>
        <dbReference type="ARBA" id="ARBA00023002"/>
    </source>
</evidence>
<dbReference type="EMBL" id="JBHSAO010000008">
    <property type="protein sequence ID" value="MFC4024559.1"/>
    <property type="molecule type" value="Genomic_DNA"/>
</dbReference>
<dbReference type="SUPFAM" id="SSF51735">
    <property type="entry name" value="NAD(P)-binding Rossmann-fold domains"/>
    <property type="match status" value="1"/>
</dbReference>